<gene>
    <name evidence="2" type="ORF">L484_011106</name>
</gene>
<reference evidence="3" key="1">
    <citation type="submission" date="2013-01" db="EMBL/GenBank/DDBJ databases">
        <title>Draft Genome Sequence of a Mulberry Tree, Morus notabilis C.K. Schneid.</title>
        <authorList>
            <person name="He N."/>
            <person name="Zhao S."/>
        </authorList>
    </citation>
    <scope>NUCLEOTIDE SEQUENCE</scope>
</reference>
<dbReference type="Proteomes" id="UP000030645">
    <property type="component" value="Unassembled WGS sequence"/>
</dbReference>
<dbReference type="AlphaFoldDB" id="W9R112"/>
<dbReference type="InterPro" id="IPR036758">
    <property type="entry name" value="At5g01610-like"/>
</dbReference>
<evidence type="ECO:0000256" key="1">
    <source>
        <dbReference type="SAM" id="SignalP"/>
    </source>
</evidence>
<name>W9R112_9ROSA</name>
<dbReference type="Pfam" id="PF04398">
    <property type="entry name" value="DUF538"/>
    <property type="match status" value="1"/>
</dbReference>
<dbReference type="PANTHER" id="PTHR31676">
    <property type="entry name" value="T31J12.3 PROTEIN-RELATED"/>
    <property type="match status" value="1"/>
</dbReference>
<accession>W9R112</accession>
<dbReference type="Gene3D" id="2.30.240.10">
    <property type="entry name" value="At5g01610-like"/>
    <property type="match status" value="1"/>
</dbReference>
<organism evidence="2 3">
    <name type="scientific">Morus notabilis</name>
    <dbReference type="NCBI Taxonomy" id="981085"/>
    <lineage>
        <taxon>Eukaryota</taxon>
        <taxon>Viridiplantae</taxon>
        <taxon>Streptophyta</taxon>
        <taxon>Embryophyta</taxon>
        <taxon>Tracheophyta</taxon>
        <taxon>Spermatophyta</taxon>
        <taxon>Magnoliopsida</taxon>
        <taxon>eudicotyledons</taxon>
        <taxon>Gunneridae</taxon>
        <taxon>Pentapetalae</taxon>
        <taxon>rosids</taxon>
        <taxon>fabids</taxon>
        <taxon>Rosales</taxon>
        <taxon>Moraceae</taxon>
        <taxon>Moreae</taxon>
        <taxon>Morus</taxon>
    </lineage>
</organism>
<dbReference type="STRING" id="981085.W9R112"/>
<dbReference type="EMBL" id="KE343530">
    <property type="protein sequence ID" value="EXB33516.1"/>
    <property type="molecule type" value="Genomic_DNA"/>
</dbReference>
<keyword evidence="1" id="KW-0732">Signal</keyword>
<feature type="chain" id="PRO_5004928011" evidence="1">
    <location>
        <begin position="22"/>
        <end position="114"/>
    </location>
</feature>
<evidence type="ECO:0000313" key="3">
    <source>
        <dbReference type="Proteomes" id="UP000030645"/>
    </source>
</evidence>
<evidence type="ECO:0000313" key="2">
    <source>
        <dbReference type="EMBL" id="EXB33516.1"/>
    </source>
</evidence>
<dbReference type="PANTHER" id="PTHR31676:SF196">
    <property type="entry name" value="DUF538 FAMILY PROTEIN"/>
    <property type="match status" value="1"/>
</dbReference>
<dbReference type="SUPFAM" id="SSF141562">
    <property type="entry name" value="At5g01610-like"/>
    <property type="match status" value="1"/>
</dbReference>
<protein>
    <submittedName>
        <fullName evidence="2">Uncharacterized protein</fullName>
    </submittedName>
</protein>
<keyword evidence="3" id="KW-1185">Reference proteome</keyword>
<feature type="signal peptide" evidence="1">
    <location>
        <begin position="1"/>
        <end position="21"/>
    </location>
</feature>
<sequence length="114" mass="12901">MTLILSTILTILSSFSNTASCDDNINNFSAYQVLQEYGFPIGLLPKGATKYDPNRDTGDFKVFQIRNGHTLKYQPTLTAVISKGRFRNMKGVSVRVLFFWFNVVEVVRVSDDQL</sequence>
<proteinExistence type="predicted"/>
<dbReference type="InterPro" id="IPR007493">
    <property type="entry name" value="DUF538"/>
</dbReference>